<dbReference type="FunFam" id="1.20.5.2950:FF:000001">
    <property type="entry name" value="V-type proton ATPase subunit G"/>
    <property type="match status" value="1"/>
</dbReference>
<dbReference type="PANTHER" id="PTHR12713">
    <property type="entry name" value="VACUOLAR ATP SYNTHASE SUBUNIT G"/>
    <property type="match status" value="1"/>
</dbReference>
<reference evidence="7 8" key="1">
    <citation type="journal article" date="2014" name="Nat. Genet.">
        <title>Genome and transcriptome of the porcine whipworm Trichuris suis.</title>
        <authorList>
            <person name="Jex A.R."/>
            <person name="Nejsum P."/>
            <person name="Schwarz E.M."/>
            <person name="Hu L."/>
            <person name="Young N.D."/>
            <person name="Hall R.S."/>
            <person name="Korhonen P.K."/>
            <person name="Liao S."/>
            <person name="Thamsborg S."/>
            <person name="Xia J."/>
            <person name="Xu P."/>
            <person name="Wang S."/>
            <person name="Scheerlinck J.P."/>
            <person name="Hofmann A."/>
            <person name="Sternberg P.W."/>
            <person name="Wang J."/>
            <person name="Gasser R.B."/>
        </authorList>
    </citation>
    <scope>NUCLEOTIDE SEQUENCE [LARGE SCALE GENOMIC DNA]</scope>
    <source>
        <strain evidence="7">DCEP-RM93M</strain>
    </source>
</reference>
<evidence type="ECO:0000256" key="3">
    <source>
        <dbReference type="ARBA" id="ARBA00022781"/>
    </source>
</evidence>
<proteinExistence type="inferred from homology"/>
<dbReference type="Pfam" id="PF03179">
    <property type="entry name" value="V-ATPase_G"/>
    <property type="match status" value="1"/>
</dbReference>
<evidence type="ECO:0000256" key="2">
    <source>
        <dbReference type="ARBA" id="ARBA00022448"/>
    </source>
</evidence>
<name>A0A085ME42_9BILA</name>
<sequence length="118" mass="13787">MASQTTGIQQLLAAEKKAAEQVNEARKRKARRLKQAKEEAQQEIEKYREQREQQFRQYEAKHLGSRQDIAQRIEQDAAMKIQLLEQTVSLNKEKVIQLLLQSVCDVKPVVHKNVRRHA</sequence>
<gene>
    <name evidence="7" type="ORF">M513_03540</name>
</gene>
<dbReference type="AlphaFoldDB" id="A0A085ME42"/>
<evidence type="ECO:0000256" key="6">
    <source>
        <dbReference type="SAM" id="MobiDB-lite"/>
    </source>
</evidence>
<dbReference type="Proteomes" id="UP000030764">
    <property type="component" value="Unassembled WGS sequence"/>
</dbReference>
<dbReference type="NCBIfam" id="TIGR01147">
    <property type="entry name" value="V_ATP_synt_G"/>
    <property type="match status" value="1"/>
</dbReference>
<accession>A0A085ME42</accession>
<evidence type="ECO:0000313" key="7">
    <source>
        <dbReference type="EMBL" id="KFD55488.1"/>
    </source>
</evidence>
<keyword evidence="8" id="KW-1185">Reference proteome</keyword>
<dbReference type="EMBL" id="KL363199">
    <property type="protein sequence ID" value="KFD55488.1"/>
    <property type="molecule type" value="Genomic_DNA"/>
</dbReference>
<organism evidence="7 8">
    <name type="scientific">Trichuris suis</name>
    <name type="common">pig whipworm</name>
    <dbReference type="NCBI Taxonomy" id="68888"/>
    <lineage>
        <taxon>Eukaryota</taxon>
        <taxon>Metazoa</taxon>
        <taxon>Ecdysozoa</taxon>
        <taxon>Nematoda</taxon>
        <taxon>Enoplea</taxon>
        <taxon>Dorylaimia</taxon>
        <taxon>Trichinellida</taxon>
        <taxon>Trichuridae</taxon>
        <taxon>Trichuris</taxon>
    </lineage>
</organism>
<evidence type="ECO:0000256" key="1">
    <source>
        <dbReference type="ARBA" id="ARBA00010066"/>
    </source>
</evidence>
<evidence type="ECO:0000313" key="8">
    <source>
        <dbReference type="Proteomes" id="UP000030764"/>
    </source>
</evidence>
<keyword evidence="3 5" id="KW-0375">Hydrogen ion transport</keyword>
<feature type="region of interest" description="Disordered" evidence="6">
    <location>
        <begin position="19"/>
        <end position="39"/>
    </location>
</feature>
<dbReference type="InterPro" id="IPR005124">
    <property type="entry name" value="V-ATPase_G"/>
</dbReference>
<protein>
    <recommendedName>
        <fullName evidence="5">V-type proton ATPase subunit G</fullName>
    </recommendedName>
</protein>
<keyword evidence="2 5" id="KW-0813">Transport</keyword>
<dbReference type="Gene3D" id="1.20.5.2950">
    <property type="match status" value="1"/>
</dbReference>
<comment type="function">
    <text evidence="5">Subunit of the V1 complex of vacuolar(H+)-ATPase (V-ATPase), a multisubunit enzyme composed of a peripheral complex (V1) that hydrolyzes ATP and a membrane integral complex (V0) that translocates protons. V-ATPase is responsible for acidifying and maintaining the pH of intracellular compartments and in some cell types, is targeted to the plasma membrane, where it is responsible for acidifying the extracellular environment.</text>
</comment>
<dbReference type="GO" id="GO:0016887">
    <property type="term" value="F:ATP hydrolysis activity"/>
    <property type="evidence" value="ECO:0007669"/>
    <property type="project" value="TreeGrafter"/>
</dbReference>
<dbReference type="PANTHER" id="PTHR12713:SF11">
    <property type="entry name" value="V-TYPE PROTON ATPASE SUBUNIT G"/>
    <property type="match status" value="1"/>
</dbReference>
<evidence type="ECO:0000256" key="4">
    <source>
        <dbReference type="ARBA" id="ARBA00023065"/>
    </source>
</evidence>
<dbReference type="GO" id="GO:0000221">
    <property type="term" value="C:vacuolar proton-transporting V-type ATPase, V1 domain"/>
    <property type="evidence" value="ECO:0007669"/>
    <property type="project" value="TreeGrafter"/>
</dbReference>
<dbReference type="GO" id="GO:0098793">
    <property type="term" value="C:presynapse"/>
    <property type="evidence" value="ECO:0007669"/>
    <property type="project" value="GOC"/>
</dbReference>
<comment type="similarity">
    <text evidence="1 5">Belongs to the V-ATPase G subunit family.</text>
</comment>
<feature type="non-terminal residue" evidence="7">
    <location>
        <position position="118"/>
    </location>
</feature>
<keyword evidence="4 5" id="KW-0406">Ion transport</keyword>
<comment type="subunit">
    <text evidence="5">V-ATPase is a heteromultimeric enzyme made up of two complexes: the ATP-hydrolytic V1 complex and the proton translocation V0 complex.</text>
</comment>
<evidence type="ECO:0000256" key="5">
    <source>
        <dbReference type="RuleBase" id="RU364019"/>
    </source>
</evidence>
<dbReference type="GO" id="GO:0046961">
    <property type="term" value="F:proton-transporting ATPase activity, rotational mechanism"/>
    <property type="evidence" value="ECO:0007669"/>
    <property type="project" value="InterPro"/>
</dbReference>
<dbReference type="GO" id="GO:0097401">
    <property type="term" value="P:synaptic vesicle lumen acidification"/>
    <property type="evidence" value="ECO:0007669"/>
    <property type="project" value="TreeGrafter"/>
</dbReference>